<sequence>MSTKPEITINKLPNYSDKHHTADGHFENEPGEPSPPPQPEMMNSVSKFMSALWKAIREKPDVTEPMPIRKLEKGSKEFEINPKDKSIKVWWLGHATLLLRINNKYIITDPMLSSYASPIPGFFKRVTPPPITEEDLPPISYIIYSHDHYDHLSYDTLTKLKKINPNVTIFGPLGLDRLVNGWNSNFNVIPFDWRTNTTVDGITFTCFPSHHFSRRTMTDAATKLWCSWLFQYTTDNNDTISIYFGGDTALGPHFQEVRNFVGRPIDLALMPVGPQNPESVMRTVHLNPQDVKDMSDVLEAKVVVPIHYGTFPLGHEIETPDLELIRRLWTSDTLLPLKTGGRAEMQINSDGSHSEKFVVQNEEEMLQPNN</sequence>
<dbReference type="Gene3D" id="3.60.15.10">
    <property type="entry name" value="Ribonuclease Z/Hydroxyacylglutathione hydrolase-like"/>
    <property type="match status" value="1"/>
</dbReference>
<dbReference type="Proteomes" id="UP001470230">
    <property type="component" value="Unassembled WGS sequence"/>
</dbReference>
<dbReference type="InterPro" id="IPR001279">
    <property type="entry name" value="Metallo-B-lactamas"/>
</dbReference>
<accession>A0ABR2H497</accession>
<evidence type="ECO:0000256" key="1">
    <source>
        <dbReference type="SAM" id="MobiDB-lite"/>
    </source>
</evidence>
<name>A0ABR2H497_9EUKA</name>
<dbReference type="PANTHER" id="PTHR15032">
    <property type="entry name" value="N-ACYL-PHOSPHATIDYLETHANOLAMINE-HYDROLYZING PHOSPHOLIPASE D"/>
    <property type="match status" value="1"/>
</dbReference>
<dbReference type="SUPFAM" id="SSF56281">
    <property type="entry name" value="Metallo-hydrolase/oxidoreductase"/>
    <property type="match status" value="1"/>
</dbReference>
<proteinExistence type="predicted"/>
<dbReference type="EMBL" id="JAPFFF010000043">
    <property type="protein sequence ID" value="KAK8840990.1"/>
    <property type="molecule type" value="Genomic_DNA"/>
</dbReference>
<protein>
    <recommendedName>
        <fullName evidence="2">Metallo-beta-lactamase domain-containing protein</fullName>
    </recommendedName>
</protein>
<comment type="caution">
    <text evidence="3">The sequence shown here is derived from an EMBL/GenBank/DDBJ whole genome shotgun (WGS) entry which is preliminary data.</text>
</comment>
<dbReference type="InterPro" id="IPR036866">
    <property type="entry name" value="RibonucZ/Hydroxyglut_hydro"/>
</dbReference>
<feature type="compositionally biased region" description="Basic and acidic residues" evidence="1">
    <location>
        <begin position="16"/>
        <end position="28"/>
    </location>
</feature>
<dbReference type="Pfam" id="PF12706">
    <property type="entry name" value="Lactamase_B_2"/>
    <property type="match status" value="1"/>
</dbReference>
<feature type="domain" description="Metallo-beta-lactamase" evidence="2">
    <location>
        <begin position="106"/>
        <end position="308"/>
    </location>
</feature>
<reference evidence="3 4" key="1">
    <citation type="submission" date="2024-04" db="EMBL/GenBank/DDBJ databases">
        <title>Tritrichomonas musculus Genome.</title>
        <authorList>
            <person name="Alves-Ferreira E."/>
            <person name="Grigg M."/>
            <person name="Lorenzi H."/>
            <person name="Galac M."/>
        </authorList>
    </citation>
    <scope>NUCLEOTIDE SEQUENCE [LARGE SCALE GENOMIC DNA]</scope>
    <source>
        <strain evidence="3 4">EAF2021</strain>
    </source>
</reference>
<dbReference type="PIRSF" id="PIRSF038896">
    <property type="entry name" value="NAPE-PLD"/>
    <property type="match status" value="1"/>
</dbReference>
<feature type="region of interest" description="Disordered" evidence="1">
    <location>
        <begin position="1"/>
        <end position="42"/>
    </location>
</feature>
<evidence type="ECO:0000313" key="3">
    <source>
        <dbReference type="EMBL" id="KAK8840990.1"/>
    </source>
</evidence>
<keyword evidence="4" id="KW-1185">Reference proteome</keyword>
<evidence type="ECO:0000259" key="2">
    <source>
        <dbReference type="Pfam" id="PF12706"/>
    </source>
</evidence>
<organism evidence="3 4">
    <name type="scientific">Tritrichomonas musculus</name>
    <dbReference type="NCBI Taxonomy" id="1915356"/>
    <lineage>
        <taxon>Eukaryota</taxon>
        <taxon>Metamonada</taxon>
        <taxon>Parabasalia</taxon>
        <taxon>Tritrichomonadida</taxon>
        <taxon>Tritrichomonadidae</taxon>
        <taxon>Tritrichomonas</taxon>
    </lineage>
</organism>
<evidence type="ECO:0000313" key="4">
    <source>
        <dbReference type="Proteomes" id="UP001470230"/>
    </source>
</evidence>
<gene>
    <name evidence="3" type="ORF">M9Y10_027826</name>
</gene>
<dbReference type="PANTHER" id="PTHR15032:SF4">
    <property type="entry name" value="N-ACYL-PHOSPHATIDYLETHANOLAMINE-HYDROLYZING PHOSPHOLIPASE D"/>
    <property type="match status" value="1"/>
</dbReference>
<dbReference type="InterPro" id="IPR024884">
    <property type="entry name" value="NAPE-PLD"/>
</dbReference>